<name>A0ABY6Z7S3_9BACL</name>
<feature type="transmembrane region" description="Helical" evidence="1">
    <location>
        <begin position="51"/>
        <end position="77"/>
    </location>
</feature>
<feature type="transmembrane region" description="Helical" evidence="1">
    <location>
        <begin position="12"/>
        <end position="31"/>
    </location>
</feature>
<protein>
    <submittedName>
        <fullName evidence="2">Uncharacterized protein</fullName>
    </submittedName>
</protein>
<proteinExistence type="predicted"/>
<reference evidence="2" key="1">
    <citation type="submission" date="2022-08" db="EMBL/GenBank/DDBJ databases">
        <title>Alicyclobacillus dauci DSM2870, complete genome.</title>
        <authorList>
            <person name="Wang Q."/>
            <person name="Cai R."/>
            <person name="Wang Z."/>
        </authorList>
    </citation>
    <scope>NUCLEOTIDE SEQUENCE</scope>
    <source>
        <strain evidence="2">DSM 28700</strain>
    </source>
</reference>
<evidence type="ECO:0000313" key="3">
    <source>
        <dbReference type="Proteomes" id="UP001164803"/>
    </source>
</evidence>
<organism evidence="2 3">
    <name type="scientific">Alicyclobacillus dauci</name>
    <dbReference type="NCBI Taxonomy" id="1475485"/>
    <lineage>
        <taxon>Bacteria</taxon>
        <taxon>Bacillati</taxon>
        <taxon>Bacillota</taxon>
        <taxon>Bacilli</taxon>
        <taxon>Bacillales</taxon>
        <taxon>Alicyclobacillaceae</taxon>
        <taxon>Alicyclobacillus</taxon>
    </lineage>
</organism>
<keyword evidence="1" id="KW-1133">Transmembrane helix</keyword>
<dbReference type="EMBL" id="CP104064">
    <property type="protein sequence ID" value="WAH38963.1"/>
    <property type="molecule type" value="Genomic_DNA"/>
</dbReference>
<dbReference type="RefSeq" id="WP_268046585.1">
    <property type="nucleotide sequence ID" value="NZ_CP104064.1"/>
</dbReference>
<keyword evidence="3" id="KW-1185">Reference proteome</keyword>
<evidence type="ECO:0000313" key="2">
    <source>
        <dbReference type="EMBL" id="WAH38963.1"/>
    </source>
</evidence>
<dbReference type="Proteomes" id="UP001164803">
    <property type="component" value="Chromosome"/>
</dbReference>
<gene>
    <name evidence="2" type="ORF">NZD86_11025</name>
</gene>
<dbReference type="Pfam" id="PF14209">
    <property type="entry name" value="DUF4321"/>
    <property type="match status" value="1"/>
</dbReference>
<sequence>MKVVRKTAWHRIGLVAATTVMGTIADTLLAPRLPILKPHTHVSWHPSVDLAVIQFSIAMTLSVNWGTLVGFAGGYLLSRRSK</sequence>
<accession>A0ABY6Z7S3</accession>
<keyword evidence="1" id="KW-0812">Transmembrane</keyword>
<evidence type="ECO:0000256" key="1">
    <source>
        <dbReference type="SAM" id="Phobius"/>
    </source>
</evidence>
<dbReference type="InterPro" id="IPR025470">
    <property type="entry name" value="DUF4321"/>
</dbReference>
<keyword evidence="1" id="KW-0472">Membrane</keyword>